<feature type="transmembrane region" description="Helical" evidence="10">
    <location>
        <begin position="21"/>
        <end position="44"/>
    </location>
</feature>
<feature type="transmembrane region" description="Helical" evidence="10">
    <location>
        <begin position="303"/>
        <end position="327"/>
    </location>
</feature>
<dbReference type="SUPFAM" id="SSF55874">
    <property type="entry name" value="ATPase domain of HSP90 chaperone/DNA topoisomerase II/histidine kinase"/>
    <property type="match status" value="1"/>
</dbReference>
<keyword evidence="4" id="KW-1003">Cell membrane</keyword>
<dbReference type="Gene3D" id="6.10.340.10">
    <property type="match status" value="1"/>
</dbReference>
<dbReference type="EMBL" id="JBBPCC010000012">
    <property type="protein sequence ID" value="MEK8130047.1"/>
    <property type="molecule type" value="Genomic_DNA"/>
</dbReference>
<dbReference type="InterPro" id="IPR036890">
    <property type="entry name" value="HATPase_C_sf"/>
</dbReference>
<comment type="catalytic activity">
    <reaction evidence="1">
        <text>ATP + protein L-histidine = ADP + protein N-phospho-L-histidine.</text>
        <dbReference type="EC" id="2.7.13.3"/>
    </reaction>
</comment>
<keyword evidence="10" id="KW-0812">Transmembrane</keyword>
<dbReference type="Gene3D" id="3.30.565.10">
    <property type="entry name" value="Histidine kinase-like ATPase, C-terminal domain"/>
    <property type="match status" value="1"/>
</dbReference>
<dbReference type="PANTHER" id="PTHR34220">
    <property type="entry name" value="SENSOR HISTIDINE KINASE YPDA"/>
    <property type="match status" value="1"/>
</dbReference>
<dbReference type="PROSITE" id="PS50885">
    <property type="entry name" value="HAMP"/>
    <property type="match status" value="1"/>
</dbReference>
<keyword evidence="13" id="KW-1185">Reference proteome</keyword>
<gene>
    <name evidence="12" type="ORF">WMW72_19255</name>
</gene>
<organism evidence="12 13">
    <name type="scientific">Paenibacillus filicis</name>
    <dbReference type="NCBI Taxonomy" id="669464"/>
    <lineage>
        <taxon>Bacteria</taxon>
        <taxon>Bacillati</taxon>
        <taxon>Bacillota</taxon>
        <taxon>Bacilli</taxon>
        <taxon>Bacillales</taxon>
        <taxon>Paenibacillaceae</taxon>
        <taxon>Paenibacillus</taxon>
    </lineage>
</organism>
<feature type="domain" description="HAMP" evidence="11">
    <location>
        <begin position="324"/>
        <end position="376"/>
    </location>
</feature>
<sequence length="602" mass="68598">MTLQTIKKLTQHVLSPFNKSLRYKLMLIMVVIAVLPLSLVTFFATKTTKQSLSLEVIRSNESRMEWARQYFDEKFAQLQAITYSVLLDKNLFPGTSSSNAGIGGQENVLDSYINEKLRALYTANNTQIAQISLFMKSKHLLYVVDKDAVRSTAQLRTPSIDWQSIEKGNESVNIVSNINRNQFSLVRSMNRFEDREVLGGVSLDVRWKTMNSVLDMLHSESSSQVFIVDAKGNRVYEPYSGTQQNTVDPVLLGEIAASPAESGYRQLNEGFIFYQPVAGDQLWLIKFIPMSYVSSSASSTLNFSFVTAVIFILFAIAASVLTAYYMTRPIVRLTKSMRAVEFKNFDVGVSQVRSDEIGTLERRFNSMLYTIKELIQTEYKTKIEKRTAQLKAMQAQINPHFLYNALQAIGGIALERKVPEIYEHVRAISDLFRYTIRMKSDLVTVADEMDHVSNYLQIQKLRFHDMLSIHMDVDEECRSCQIPKFSLQPIVENCFIHGLEGKMGLWSITIRAQMILDEVEISIEDNGIGVAEERLEQIRKRLTHEWEDQELGESMGMSNINSRIKLIYGAEYGLYVTSSQGEGTTVKLIIPSWTEHREEIEA</sequence>
<evidence type="ECO:0000256" key="5">
    <source>
        <dbReference type="ARBA" id="ARBA00022553"/>
    </source>
</evidence>
<dbReference type="Proteomes" id="UP001469365">
    <property type="component" value="Unassembled WGS sequence"/>
</dbReference>
<dbReference type="Pfam" id="PF02518">
    <property type="entry name" value="HATPase_c"/>
    <property type="match status" value="1"/>
</dbReference>
<dbReference type="InterPro" id="IPR004358">
    <property type="entry name" value="Sig_transdc_His_kin-like_C"/>
</dbReference>
<dbReference type="SUPFAM" id="SSF158472">
    <property type="entry name" value="HAMP domain-like"/>
    <property type="match status" value="1"/>
</dbReference>
<name>A0ABU9DPB4_9BACL</name>
<evidence type="ECO:0000256" key="4">
    <source>
        <dbReference type="ARBA" id="ARBA00022475"/>
    </source>
</evidence>
<comment type="caution">
    <text evidence="12">The sequence shown here is derived from an EMBL/GenBank/DDBJ whole genome shotgun (WGS) entry which is preliminary data.</text>
</comment>
<dbReference type="GO" id="GO:0004673">
    <property type="term" value="F:protein histidine kinase activity"/>
    <property type="evidence" value="ECO:0007669"/>
    <property type="project" value="UniProtKB-EC"/>
</dbReference>
<dbReference type="InterPro" id="IPR003660">
    <property type="entry name" value="HAMP_dom"/>
</dbReference>
<reference evidence="12 13" key="1">
    <citation type="submission" date="2024-04" db="EMBL/GenBank/DDBJ databases">
        <title>draft genome sequnece of Paenibacillus filicis.</title>
        <authorList>
            <person name="Kim D.-U."/>
        </authorList>
    </citation>
    <scope>NUCLEOTIDE SEQUENCE [LARGE SCALE GENOMIC DNA]</scope>
    <source>
        <strain evidence="12 13">KACC14197</strain>
    </source>
</reference>
<protein>
    <recommendedName>
        <fullName evidence="3">histidine kinase</fullName>
        <ecNumber evidence="3">2.7.13.3</ecNumber>
    </recommendedName>
</protein>
<keyword evidence="7 12" id="KW-0418">Kinase</keyword>
<evidence type="ECO:0000256" key="9">
    <source>
        <dbReference type="ARBA" id="ARBA00023136"/>
    </source>
</evidence>
<accession>A0ABU9DPB4</accession>
<dbReference type="PRINTS" id="PR00344">
    <property type="entry name" value="BCTRLSENSOR"/>
</dbReference>
<evidence type="ECO:0000256" key="8">
    <source>
        <dbReference type="ARBA" id="ARBA00023012"/>
    </source>
</evidence>
<evidence type="ECO:0000256" key="7">
    <source>
        <dbReference type="ARBA" id="ARBA00022777"/>
    </source>
</evidence>
<keyword evidence="9 10" id="KW-0472">Membrane</keyword>
<dbReference type="RefSeq" id="WP_341417173.1">
    <property type="nucleotide sequence ID" value="NZ_JBBPCC010000012.1"/>
</dbReference>
<dbReference type="Pfam" id="PF06580">
    <property type="entry name" value="His_kinase"/>
    <property type="match status" value="1"/>
</dbReference>
<dbReference type="InterPro" id="IPR010559">
    <property type="entry name" value="Sig_transdc_His_kin_internal"/>
</dbReference>
<comment type="subcellular location">
    <subcellularLocation>
        <location evidence="2">Cell membrane</location>
        <topology evidence="2">Multi-pass membrane protein</topology>
    </subcellularLocation>
</comment>
<proteinExistence type="predicted"/>
<keyword evidence="5" id="KW-0597">Phosphoprotein</keyword>
<dbReference type="CDD" id="cd06225">
    <property type="entry name" value="HAMP"/>
    <property type="match status" value="1"/>
</dbReference>
<keyword evidence="8" id="KW-0902">Two-component regulatory system</keyword>
<dbReference type="InterPro" id="IPR003594">
    <property type="entry name" value="HATPase_dom"/>
</dbReference>
<dbReference type="SMART" id="SM00304">
    <property type="entry name" value="HAMP"/>
    <property type="match status" value="1"/>
</dbReference>
<evidence type="ECO:0000256" key="1">
    <source>
        <dbReference type="ARBA" id="ARBA00000085"/>
    </source>
</evidence>
<evidence type="ECO:0000256" key="6">
    <source>
        <dbReference type="ARBA" id="ARBA00022679"/>
    </source>
</evidence>
<keyword evidence="10" id="KW-1133">Transmembrane helix</keyword>
<dbReference type="Pfam" id="PF00672">
    <property type="entry name" value="HAMP"/>
    <property type="match status" value="1"/>
</dbReference>
<evidence type="ECO:0000256" key="10">
    <source>
        <dbReference type="SAM" id="Phobius"/>
    </source>
</evidence>
<evidence type="ECO:0000313" key="13">
    <source>
        <dbReference type="Proteomes" id="UP001469365"/>
    </source>
</evidence>
<evidence type="ECO:0000259" key="11">
    <source>
        <dbReference type="PROSITE" id="PS50885"/>
    </source>
</evidence>
<evidence type="ECO:0000313" key="12">
    <source>
        <dbReference type="EMBL" id="MEK8130047.1"/>
    </source>
</evidence>
<dbReference type="InterPro" id="IPR050640">
    <property type="entry name" value="Bact_2-comp_sensor_kinase"/>
</dbReference>
<evidence type="ECO:0000256" key="3">
    <source>
        <dbReference type="ARBA" id="ARBA00012438"/>
    </source>
</evidence>
<dbReference type="EC" id="2.7.13.3" evidence="3"/>
<keyword evidence="6 12" id="KW-0808">Transferase</keyword>
<dbReference type="PANTHER" id="PTHR34220:SF7">
    <property type="entry name" value="SENSOR HISTIDINE KINASE YPDA"/>
    <property type="match status" value="1"/>
</dbReference>
<evidence type="ECO:0000256" key="2">
    <source>
        <dbReference type="ARBA" id="ARBA00004651"/>
    </source>
</evidence>